<comment type="catalytic activity">
    <reaction evidence="2">
        <text>O-phospho-L-threonyl-[protein] + H2O = L-threonyl-[protein] + phosphate</text>
        <dbReference type="Rhea" id="RHEA:47004"/>
        <dbReference type="Rhea" id="RHEA-COMP:11060"/>
        <dbReference type="Rhea" id="RHEA-COMP:11605"/>
        <dbReference type="ChEBI" id="CHEBI:15377"/>
        <dbReference type="ChEBI" id="CHEBI:30013"/>
        <dbReference type="ChEBI" id="CHEBI:43474"/>
        <dbReference type="ChEBI" id="CHEBI:61977"/>
        <dbReference type="EC" id="3.1.3.16"/>
    </reaction>
</comment>
<dbReference type="GO" id="GO:0004722">
    <property type="term" value="F:protein serine/threonine phosphatase activity"/>
    <property type="evidence" value="ECO:0007669"/>
    <property type="project" value="UniProtKB-EC"/>
</dbReference>
<accession>A0A7S3EAH9</accession>
<keyword evidence="2" id="KW-0464">Manganese</keyword>
<dbReference type="Pfam" id="PF01477">
    <property type="entry name" value="PLAT"/>
    <property type="match status" value="1"/>
</dbReference>
<dbReference type="Gene3D" id="3.60.40.10">
    <property type="entry name" value="PPM-type phosphatase domain"/>
    <property type="match status" value="1"/>
</dbReference>
<gene>
    <name evidence="6" type="ORF">RMAR00112_LOCUS9409</name>
    <name evidence="7" type="ORF">RMAR00112_LOCUS9412</name>
    <name evidence="8" type="ORF">RMAR00112_LOCUS9414</name>
    <name evidence="9" type="ORF">RMAR00112_LOCUS9420</name>
    <name evidence="10" type="ORF">RMAR00112_LOCUS9421</name>
</gene>
<evidence type="ECO:0000313" key="8">
    <source>
        <dbReference type="EMBL" id="CAE0041450.1"/>
    </source>
</evidence>
<sequence>MLRSLLGGRGRLKDSFRVVKRWLEYEVRVYTGNKRGAGTTANVFVSLKGNLDETDEQYLYGGRFERNSVDRFVIDAPYDLGEIQSIVIGTDRGEDSTGWFLDKVEVNGRPFFCSNWIGRDTSSHFVQVLTPFQVAKAKKSVRSTVASSQALQLVTASYAIPHSEKVLEGTKAVLKKGFGWAGEDAFFTVESNSLNPAMGVADGVYQWRERGIDAGKFSRCLMRNAREIITMVGQTGKLEALDVLRESYARVKEKRVQGSCTACIAILDSSEMLLKSANLGDSGFVVLGEWDSFNRPQDIFHTPPQEHRFGCVDSLFVPIVVSCYAHRIEVGVSGLRDLYVALCCQRFPYQLGHHSHSSSPDDAELAQVNIREHDLIIMGSDGLLDNVSRSEIMSIVQDVANLNYSDRKGQVREVSFRLANAAYENSKSKNKSTPFSVAASDEFQMVYRGGKEDDITILAGFVQRIAPPPSQKPEQNAHPRNLALGEPGNTDKS</sequence>
<dbReference type="PANTHER" id="PTHR12320">
    <property type="entry name" value="PROTEIN PHOSPHATASE 2C"/>
    <property type="match status" value="1"/>
</dbReference>
<dbReference type="SUPFAM" id="SSF81606">
    <property type="entry name" value="PP2C-like"/>
    <property type="match status" value="1"/>
</dbReference>
<dbReference type="PANTHER" id="PTHR12320:SF1">
    <property type="entry name" value="PROTEIN PHOSPHATASE PTC7 HOMOLOG"/>
    <property type="match status" value="1"/>
</dbReference>
<evidence type="ECO:0000313" key="7">
    <source>
        <dbReference type="EMBL" id="CAE0041448.1"/>
    </source>
</evidence>
<dbReference type="InterPro" id="IPR036457">
    <property type="entry name" value="PPM-type-like_dom_sf"/>
</dbReference>
<organism evidence="10">
    <name type="scientific">Rhodosorus marinus</name>
    <dbReference type="NCBI Taxonomy" id="101924"/>
    <lineage>
        <taxon>Eukaryota</taxon>
        <taxon>Rhodophyta</taxon>
        <taxon>Stylonematophyceae</taxon>
        <taxon>Stylonematales</taxon>
        <taxon>Stylonemataceae</taxon>
        <taxon>Rhodosorus</taxon>
    </lineage>
</organism>
<dbReference type="Gene3D" id="2.60.60.20">
    <property type="entry name" value="PLAT/LH2 domain"/>
    <property type="match status" value="1"/>
</dbReference>
<reference evidence="10" key="1">
    <citation type="submission" date="2021-01" db="EMBL/GenBank/DDBJ databases">
        <authorList>
            <person name="Corre E."/>
            <person name="Pelletier E."/>
            <person name="Niang G."/>
            <person name="Scheremetjew M."/>
            <person name="Finn R."/>
            <person name="Kale V."/>
            <person name="Holt S."/>
            <person name="Cochrane G."/>
            <person name="Meng A."/>
            <person name="Brown T."/>
            <person name="Cohen L."/>
        </authorList>
    </citation>
    <scope>NUCLEOTIDE SEQUENCE</scope>
    <source>
        <strain evidence="10">CCMP 769</strain>
    </source>
</reference>
<evidence type="ECO:0000259" key="4">
    <source>
        <dbReference type="PROSITE" id="PS50095"/>
    </source>
</evidence>
<dbReference type="GO" id="GO:0046872">
    <property type="term" value="F:metal ion binding"/>
    <property type="evidence" value="ECO:0007669"/>
    <property type="project" value="UniProtKB-UniRule"/>
</dbReference>
<dbReference type="InterPro" id="IPR001932">
    <property type="entry name" value="PPM-type_phosphatase-like_dom"/>
</dbReference>
<dbReference type="EMBL" id="HBHW01012120">
    <property type="protein sequence ID" value="CAE0041456.1"/>
    <property type="molecule type" value="Transcribed_RNA"/>
</dbReference>
<dbReference type="SMART" id="SM00332">
    <property type="entry name" value="PP2Cc"/>
    <property type="match status" value="1"/>
</dbReference>
<dbReference type="EMBL" id="HBHW01012108">
    <property type="protein sequence ID" value="CAE0041445.1"/>
    <property type="molecule type" value="Transcribed_RNA"/>
</dbReference>
<proteinExistence type="inferred from homology"/>
<keyword evidence="2" id="KW-0460">Magnesium</keyword>
<comment type="caution">
    <text evidence="1">Lacks conserved residue(s) required for the propagation of feature annotation.</text>
</comment>
<keyword evidence="2" id="KW-0904">Protein phosphatase</keyword>
<protein>
    <recommendedName>
        <fullName evidence="2">Protein phosphatase</fullName>
        <ecNumber evidence="2">3.1.3.16</ecNumber>
    </recommendedName>
</protein>
<dbReference type="EMBL" id="HBHW01012113">
    <property type="protein sequence ID" value="CAE0041450.1"/>
    <property type="molecule type" value="Transcribed_RNA"/>
</dbReference>
<evidence type="ECO:0000256" key="3">
    <source>
        <dbReference type="SAM" id="MobiDB-lite"/>
    </source>
</evidence>
<comment type="catalytic activity">
    <reaction evidence="2">
        <text>O-phospho-L-seryl-[protein] + H2O = L-seryl-[protein] + phosphate</text>
        <dbReference type="Rhea" id="RHEA:20629"/>
        <dbReference type="Rhea" id="RHEA-COMP:9863"/>
        <dbReference type="Rhea" id="RHEA-COMP:11604"/>
        <dbReference type="ChEBI" id="CHEBI:15377"/>
        <dbReference type="ChEBI" id="CHEBI:29999"/>
        <dbReference type="ChEBI" id="CHEBI:43474"/>
        <dbReference type="ChEBI" id="CHEBI:83421"/>
        <dbReference type="EC" id="3.1.3.16"/>
    </reaction>
</comment>
<dbReference type="InterPro" id="IPR001024">
    <property type="entry name" value="PLAT/LH2_dom"/>
</dbReference>
<comment type="cofactor">
    <cofactor evidence="2">
        <name>Mg(2+)</name>
        <dbReference type="ChEBI" id="CHEBI:18420"/>
    </cofactor>
</comment>
<name>A0A7S3EAH9_9RHOD</name>
<feature type="domain" description="PPM-type phosphatase" evidence="5">
    <location>
        <begin position="169"/>
        <end position="462"/>
    </location>
</feature>
<evidence type="ECO:0000256" key="1">
    <source>
        <dbReference type="PROSITE-ProRule" id="PRU00152"/>
    </source>
</evidence>
<feature type="region of interest" description="Disordered" evidence="3">
    <location>
        <begin position="463"/>
        <end position="493"/>
    </location>
</feature>
<comment type="cofactor">
    <cofactor evidence="2">
        <name>Mn(2+)</name>
        <dbReference type="ChEBI" id="CHEBI:29035"/>
    </cofactor>
</comment>
<dbReference type="PROSITE" id="PS50095">
    <property type="entry name" value="PLAT"/>
    <property type="match status" value="1"/>
</dbReference>
<evidence type="ECO:0000313" key="6">
    <source>
        <dbReference type="EMBL" id="CAE0041445.1"/>
    </source>
</evidence>
<dbReference type="EMBL" id="HBHW01012121">
    <property type="protein sequence ID" value="CAE0041457.1"/>
    <property type="molecule type" value="Transcribed_RNA"/>
</dbReference>
<comment type="similarity">
    <text evidence="2">Belongs to the PP2C family.</text>
</comment>
<dbReference type="SUPFAM" id="SSF49723">
    <property type="entry name" value="Lipase/lipooxygenase domain (PLAT/LH2 domain)"/>
    <property type="match status" value="1"/>
</dbReference>
<dbReference type="AlphaFoldDB" id="A0A7S3EAH9"/>
<evidence type="ECO:0000256" key="2">
    <source>
        <dbReference type="RuleBase" id="RU366020"/>
    </source>
</evidence>
<dbReference type="EMBL" id="HBHW01012111">
    <property type="protein sequence ID" value="CAE0041448.1"/>
    <property type="molecule type" value="Transcribed_RNA"/>
</dbReference>
<evidence type="ECO:0000313" key="10">
    <source>
        <dbReference type="EMBL" id="CAE0041457.1"/>
    </source>
</evidence>
<dbReference type="EC" id="3.1.3.16" evidence="2"/>
<dbReference type="SMART" id="SM00308">
    <property type="entry name" value="LH2"/>
    <property type="match status" value="1"/>
</dbReference>
<keyword evidence="2" id="KW-0479">Metal-binding</keyword>
<evidence type="ECO:0000313" key="9">
    <source>
        <dbReference type="EMBL" id="CAE0041456.1"/>
    </source>
</evidence>
<keyword evidence="2" id="KW-0378">Hydrolase</keyword>
<dbReference type="PROSITE" id="PS51746">
    <property type="entry name" value="PPM_2"/>
    <property type="match status" value="1"/>
</dbReference>
<evidence type="ECO:0000259" key="5">
    <source>
        <dbReference type="PROSITE" id="PS51746"/>
    </source>
</evidence>
<dbReference type="InterPro" id="IPR039123">
    <property type="entry name" value="PPTC7"/>
</dbReference>
<dbReference type="InterPro" id="IPR036392">
    <property type="entry name" value="PLAT/LH2_dom_sf"/>
</dbReference>
<feature type="domain" description="PLAT" evidence="4">
    <location>
        <begin position="23"/>
        <end position="131"/>
    </location>
</feature>